<comment type="caution">
    <text evidence="2">The sequence shown here is derived from an EMBL/GenBank/DDBJ whole genome shotgun (WGS) entry which is preliminary data.</text>
</comment>
<protein>
    <submittedName>
        <fullName evidence="2">Uncharacterized protein</fullName>
    </submittedName>
</protein>
<dbReference type="Proteomes" id="UP000479691">
    <property type="component" value="Unassembled WGS sequence"/>
</dbReference>
<dbReference type="EMBL" id="JAABOE010000140">
    <property type="protein sequence ID" value="KAF3161910.1"/>
    <property type="molecule type" value="Genomic_DNA"/>
</dbReference>
<keyword evidence="1" id="KW-1133">Transmembrane helix</keyword>
<reference evidence="2 4" key="1">
    <citation type="submission" date="2019-06" db="EMBL/GenBank/DDBJ databases">
        <authorList>
            <person name="Palmer J.M."/>
        </authorList>
    </citation>
    <scope>NUCLEOTIDE SEQUENCE [LARGE SCALE GENOMIC DNA]</scope>
    <source>
        <strain evidence="3">TWF679</strain>
        <strain evidence="2 4">TWF788</strain>
    </source>
</reference>
<name>A0A7C8NZF3_ORBOL</name>
<keyword evidence="1" id="KW-0812">Transmembrane</keyword>
<sequence>MHPLVKDGVSAAFATIIITVFLEAALRFRFDDSKSRAGYRRWIVSVLASIRLSVSALPGATSTGDVNSPTNQPTSLPSTPYEISSSIVYLRIWLLKHQSLQSRRYSHAVSIRRF</sequence>
<dbReference type="EMBL" id="WIWT01000129">
    <property type="protein sequence ID" value="KAF3198724.1"/>
    <property type="molecule type" value="Genomic_DNA"/>
</dbReference>
<dbReference type="OrthoDB" id="10538349at2759"/>
<evidence type="ECO:0000313" key="3">
    <source>
        <dbReference type="EMBL" id="KAF3198724.1"/>
    </source>
</evidence>
<accession>A0A7C8NZF3</accession>
<evidence type="ECO:0000313" key="4">
    <source>
        <dbReference type="Proteomes" id="UP000479691"/>
    </source>
</evidence>
<dbReference type="AlphaFoldDB" id="A0A7C8NZF3"/>
<feature type="transmembrane region" description="Helical" evidence="1">
    <location>
        <begin position="12"/>
        <end position="30"/>
    </location>
</feature>
<evidence type="ECO:0000313" key="2">
    <source>
        <dbReference type="EMBL" id="KAF3161910.1"/>
    </source>
</evidence>
<organism evidence="2 4">
    <name type="scientific">Orbilia oligospora</name>
    <name type="common">Nematode-trapping fungus</name>
    <name type="synonym">Arthrobotrys oligospora</name>
    <dbReference type="NCBI Taxonomy" id="2813651"/>
    <lineage>
        <taxon>Eukaryota</taxon>
        <taxon>Fungi</taxon>
        <taxon>Dikarya</taxon>
        <taxon>Ascomycota</taxon>
        <taxon>Pezizomycotina</taxon>
        <taxon>Orbiliomycetes</taxon>
        <taxon>Orbiliales</taxon>
        <taxon>Orbiliaceae</taxon>
        <taxon>Orbilia</taxon>
    </lineage>
</organism>
<gene>
    <name evidence="3" type="ORF">TWF679_001815</name>
    <name evidence="2" type="ORF">TWF788_002348</name>
</gene>
<keyword evidence="1" id="KW-0472">Membrane</keyword>
<dbReference type="Proteomes" id="UP000614610">
    <property type="component" value="Unassembled WGS sequence"/>
</dbReference>
<proteinExistence type="predicted"/>
<evidence type="ECO:0000256" key="1">
    <source>
        <dbReference type="SAM" id="Phobius"/>
    </source>
</evidence>